<evidence type="ECO:0000313" key="2">
    <source>
        <dbReference type="Proteomes" id="UP000078595"/>
    </source>
</evidence>
<dbReference type="GeneID" id="90830156"/>
<name>A0AAJ8KTN7_9TREE</name>
<evidence type="ECO:0000313" key="1">
    <source>
        <dbReference type="EMBL" id="WWC64569.1"/>
    </source>
</evidence>
<accession>A0AAJ8KTN7</accession>
<dbReference type="RefSeq" id="XP_065825592.1">
    <property type="nucleotide sequence ID" value="XM_065969520.1"/>
</dbReference>
<sequence>MTFDDSRADFLVATCRSCNVSSVFNKNRLDQAALERISRDLGITYSQERPIESVYNDIRDHVSSLRSKIEQLEKSEQITVSKNEESSARVRDLLHQKIADERGSDVAGQSTSATAADQQDVEVVRVGNKRGINAPTCDPCDPCDPFCLCLQALGEAAETNCNSYALATTACGVVTLGTVGAALIASAMASSAGSA</sequence>
<proteinExistence type="predicted"/>
<dbReference type="KEGG" id="kdj:90830156"/>
<organism evidence="1 2">
    <name type="scientific">Kwoniella dejecticola CBS 10117</name>
    <dbReference type="NCBI Taxonomy" id="1296121"/>
    <lineage>
        <taxon>Eukaryota</taxon>
        <taxon>Fungi</taxon>
        <taxon>Dikarya</taxon>
        <taxon>Basidiomycota</taxon>
        <taxon>Agaricomycotina</taxon>
        <taxon>Tremellomycetes</taxon>
        <taxon>Tremellales</taxon>
        <taxon>Cryptococcaceae</taxon>
        <taxon>Kwoniella</taxon>
    </lineage>
</organism>
<reference evidence="1" key="1">
    <citation type="submission" date="2013-07" db="EMBL/GenBank/DDBJ databases">
        <authorList>
            <consortium name="The Broad Institute Genome Sequencing Platform"/>
            <person name="Cuomo C."/>
            <person name="Litvintseva A."/>
            <person name="Chen Y."/>
            <person name="Heitman J."/>
            <person name="Sun S."/>
            <person name="Springer D."/>
            <person name="Dromer F."/>
            <person name="Young S.K."/>
            <person name="Zeng Q."/>
            <person name="Gargeya S."/>
            <person name="Fitzgerald M."/>
            <person name="Abouelleil A."/>
            <person name="Alvarado L."/>
            <person name="Berlin A.M."/>
            <person name="Chapman S.B."/>
            <person name="Dewar J."/>
            <person name="Goldberg J."/>
            <person name="Griggs A."/>
            <person name="Gujja S."/>
            <person name="Hansen M."/>
            <person name="Howarth C."/>
            <person name="Imamovic A."/>
            <person name="Larimer J."/>
            <person name="McCowan C."/>
            <person name="Murphy C."/>
            <person name="Pearson M."/>
            <person name="Priest M."/>
            <person name="Roberts A."/>
            <person name="Saif S."/>
            <person name="Shea T."/>
            <person name="Sykes S."/>
            <person name="Wortman J."/>
            <person name="Nusbaum C."/>
            <person name="Birren B."/>
        </authorList>
    </citation>
    <scope>NUCLEOTIDE SEQUENCE</scope>
    <source>
        <strain evidence="1">CBS 10117</strain>
    </source>
</reference>
<gene>
    <name evidence="1" type="ORF">I303_107180</name>
</gene>
<dbReference type="AlphaFoldDB" id="A0AAJ8KTN7"/>
<keyword evidence="2" id="KW-1185">Reference proteome</keyword>
<reference evidence="1" key="2">
    <citation type="submission" date="2024-02" db="EMBL/GenBank/DDBJ databases">
        <title>Comparative genomics of Cryptococcus and Kwoniella reveals pathogenesis evolution and contrasting modes of karyotype evolution via chromosome fusion or intercentromeric recombination.</title>
        <authorList>
            <person name="Coelho M.A."/>
            <person name="David-Palma M."/>
            <person name="Shea T."/>
            <person name="Bowers K."/>
            <person name="McGinley-Smith S."/>
            <person name="Mohammad A.W."/>
            <person name="Gnirke A."/>
            <person name="Yurkov A.M."/>
            <person name="Nowrousian M."/>
            <person name="Sun S."/>
            <person name="Cuomo C.A."/>
            <person name="Heitman J."/>
        </authorList>
    </citation>
    <scope>NUCLEOTIDE SEQUENCE</scope>
    <source>
        <strain evidence="1">CBS 10117</strain>
    </source>
</reference>
<dbReference type="EMBL" id="CP144538">
    <property type="protein sequence ID" value="WWC64569.1"/>
    <property type="molecule type" value="Genomic_DNA"/>
</dbReference>
<dbReference type="Proteomes" id="UP000078595">
    <property type="component" value="Chromosome 9"/>
</dbReference>
<protein>
    <submittedName>
        <fullName evidence="1">Uncharacterized protein</fullName>
    </submittedName>
</protein>